<evidence type="ECO:0000256" key="2">
    <source>
        <dbReference type="SAM" id="Phobius"/>
    </source>
</evidence>
<reference evidence="5" key="1">
    <citation type="journal article" date="2013" name="Genome Announc.">
        <title>Genome sequence of the food spoilage yeast Zygosaccharomyces bailii CLIB 213(T).</title>
        <authorList>
            <person name="Galeote V."/>
            <person name="Bigey F."/>
            <person name="Devillers H."/>
            <person name="Neuveglise C."/>
            <person name="Dequin S."/>
        </authorList>
    </citation>
    <scope>NUCLEOTIDE SEQUENCE [LARGE SCALE GENOMIC DNA]</scope>
    <source>
        <strain evidence="5">CLIB 213 / ATCC 58445 / CBS 680 / CCRC 21525 / NBRC 1098 / NCYC 1416 / NRRL Y-2227</strain>
    </source>
</reference>
<evidence type="ECO:0000313" key="4">
    <source>
        <dbReference type="EMBL" id="CDF87961.1"/>
    </source>
</evidence>
<feature type="region of interest" description="Disordered" evidence="1">
    <location>
        <begin position="78"/>
        <end position="99"/>
    </location>
</feature>
<proteinExistence type="predicted"/>
<feature type="signal peptide" evidence="3">
    <location>
        <begin position="1"/>
        <end position="22"/>
    </location>
</feature>
<dbReference type="Pfam" id="PF14610">
    <property type="entry name" value="Psg1"/>
    <property type="match status" value="1"/>
</dbReference>
<accession>A0A8J2WVN5</accession>
<dbReference type="EMBL" id="HG316454">
    <property type="protein sequence ID" value="CDF87961.1"/>
    <property type="molecule type" value="Genomic_DNA"/>
</dbReference>
<keyword evidence="2" id="KW-0472">Membrane</keyword>
<evidence type="ECO:0000313" key="5">
    <source>
        <dbReference type="Proteomes" id="UP000019375"/>
    </source>
</evidence>
<gene>
    <name evidence="4" type="ORF">BN860_18426g</name>
</gene>
<name>A0A8J2WVN5_ZYGB2</name>
<dbReference type="Proteomes" id="UP000019375">
    <property type="component" value="Unassembled WGS sequence"/>
</dbReference>
<keyword evidence="3" id="KW-0732">Signal</keyword>
<sequence length="395" mass="45797">MSSIYKIWAVVLLLAQGNDVLGYRPVVQPKQQLTTSEEPSPWYRTIYSDKVELVTPTVIAGVTFSRKPLETADPLEPWVSLDKQGSPKTINPEIKNGRTKKAHPDYSTYFKNVYTKTLGYEDLKAHNMDYGDTHEELTFEDEDDTYTSLNPLIRCTPQRYFNKGLTQNVPSDPFCTPHEDSMWHVGKTYFLTWYTHFFKDEHSNEVADRVRVHMAYVKEKANEKGMLKREPPSATFFKSEWIKNVDGVFPVEVLHEWLQGVRTRKVVISVQPEYVPDEEFDPLLYGVFVFLDEGSKVFKHTKEELALRDAGITDDKWYYVAISIPTMVILSLVLMYFFINANRSQRDFSDITNKTLKKKHRVLGKVADMKKFKSMKNRPYSELPTYNKGSSGKQH</sequence>
<dbReference type="AlphaFoldDB" id="A0A8J2WVN5"/>
<organism evidence="4 5">
    <name type="scientific">Zygosaccharomyces bailii (strain CLIB 213 / ATCC 58445 / CBS 680 / BCRC 21525 / NBRC 1098 / NCYC 1416 / NRRL Y-2227)</name>
    <dbReference type="NCBI Taxonomy" id="1333698"/>
    <lineage>
        <taxon>Eukaryota</taxon>
        <taxon>Fungi</taxon>
        <taxon>Dikarya</taxon>
        <taxon>Ascomycota</taxon>
        <taxon>Saccharomycotina</taxon>
        <taxon>Saccharomycetes</taxon>
        <taxon>Saccharomycetales</taxon>
        <taxon>Saccharomycetaceae</taxon>
        <taxon>Zygosaccharomyces</taxon>
    </lineage>
</organism>
<keyword evidence="2" id="KW-1133">Transmembrane helix</keyword>
<feature type="chain" id="PRO_5035269560" evidence="3">
    <location>
        <begin position="23"/>
        <end position="395"/>
    </location>
</feature>
<feature type="region of interest" description="Disordered" evidence="1">
    <location>
        <begin position="374"/>
        <end position="395"/>
    </location>
</feature>
<feature type="transmembrane region" description="Helical" evidence="2">
    <location>
        <begin position="317"/>
        <end position="339"/>
    </location>
</feature>
<keyword evidence="2" id="KW-0812">Transmembrane</keyword>
<protein>
    <submittedName>
        <fullName evidence="4">BN860_18426g1_1</fullName>
    </submittedName>
</protein>
<dbReference type="InterPro" id="IPR028000">
    <property type="entry name" value="Pma1"/>
</dbReference>
<evidence type="ECO:0000256" key="1">
    <source>
        <dbReference type="SAM" id="MobiDB-lite"/>
    </source>
</evidence>
<dbReference type="OrthoDB" id="4084551at2759"/>
<evidence type="ECO:0000256" key="3">
    <source>
        <dbReference type="SAM" id="SignalP"/>
    </source>
</evidence>
<keyword evidence="5" id="KW-1185">Reference proteome</keyword>